<evidence type="ECO:0000313" key="5">
    <source>
        <dbReference type="Proteomes" id="UP000783390"/>
    </source>
</evidence>
<dbReference type="InterPro" id="IPR029442">
    <property type="entry name" value="GyrI-like"/>
</dbReference>
<dbReference type="InterPro" id="IPR011256">
    <property type="entry name" value="Reg_factor_effector_dom_sf"/>
</dbReference>
<dbReference type="InterPro" id="IPR009061">
    <property type="entry name" value="DNA-bd_dom_put_sf"/>
</dbReference>
<dbReference type="RefSeq" id="WP_209797437.1">
    <property type="nucleotide sequence ID" value="NZ_JAGGJZ010000007.1"/>
</dbReference>
<dbReference type="PANTHER" id="PTHR30204:SF96">
    <property type="entry name" value="CHROMOSOME-ANCHORING PROTEIN RACA"/>
    <property type="match status" value="1"/>
</dbReference>
<dbReference type="SUPFAM" id="SSF55136">
    <property type="entry name" value="Probable bacterial effector-binding domain"/>
    <property type="match status" value="1"/>
</dbReference>
<proteinExistence type="predicted"/>
<evidence type="ECO:0000256" key="2">
    <source>
        <dbReference type="SAM" id="Coils"/>
    </source>
</evidence>
<dbReference type="SUPFAM" id="SSF46955">
    <property type="entry name" value="Putative DNA-binding domain"/>
    <property type="match status" value="1"/>
</dbReference>
<name>A0ABS4F357_9CLOT</name>
<keyword evidence="2" id="KW-0175">Coiled coil</keyword>
<gene>
    <name evidence="4" type="ORF">J2Z53_002122</name>
</gene>
<keyword evidence="5" id="KW-1185">Reference proteome</keyword>
<dbReference type="SMART" id="SM00422">
    <property type="entry name" value="HTH_MERR"/>
    <property type="match status" value="1"/>
</dbReference>
<feature type="coiled-coil region" evidence="2">
    <location>
        <begin position="78"/>
        <end position="105"/>
    </location>
</feature>
<dbReference type="Pfam" id="PF13411">
    <property type="entry name" value="MerR_1"/>
    <property type="match status" value="1"/>
</dbReference>
<dbReference type="PANTHER" id="PTHR30204">
    <property type="entry name" value="REDOX-CYCLING DRUG-SENSING TRANSCRIPTIONAL ACTIVATOR SOXR"/>
    <property type="match status" value="1"/>
</dbReference>
<reference evidence="4 5" key="1">
    <citation type="submission" date="2021-03" db="EMBL/GenBank/DDBJ databases">
        <title>Genomic Encyclopedia of Type Strains, Phase IV (KMG-IV): sequencing the most valuable type-strain genomes for metagenomic binning, comparative biology and taxonomic classification.</title>
        <authorList>
            <person name="Goeker M."/>
        </authorList>
    </citation>
    <scope>NUCLEOTIDE SEQUENCE [LARGE SCALE GENOMIC DNA]</scope>
    <source>
        <strain evidence="4 5">DSM 3984</strain>
    </source>
</reference>
<accession>A0ABS4F357</accession>
<dbReference type="InterPro" id="IPR000551">
    <property type="entry name" value="MerR-type_HTH_dom"/>
</dbReference>
<dbReference type="Gene3D" id="1.10.1660.10">
    <property type="match status" value="1"/>
</dbReference>
<dbReference type="Pfam" id="PF06445">
    <property type="entry name" value="GyrI-like"/>
    <property type="match status" value="1"/>
</dbReference>
<sequence length="280" mass="33456">MKNEKYYIGKVEKICKISKKTLRYYDKIGVLSPDEVQNDNGYRYYSKDNLLSIPVIKYYKQSGFKLEEIKNLLYELECNDIEENFREKIEELEEIERNLNLKKKSIRDWHSLVKEANMVIENNLCDVCVKYIEKSEMLFLDQDFNYDYMDSIINIDFTNYIESIENAITGPVIIQFPSHEEKINGKCKKMRIIQKGLIKCEPEKTIEFGGTLVASCYHIGSHDNINDTYKKIKDWIKEHNYEHEDECYERYVVDYWTSKDHKNFVTEVMIKIKNKCKTKN</sequence>
<keyword evidence="1 4" id="KW-0238">DNA-binding</keyword>
<dbReference type="EMBL" id="JAGGJZ010000007">
    <property type="protein sequence ID" value="MBP1890522.1"/>
    <property type="molecule type" value="Genomic_DNA"/>
</dbReference>
<dbReference type="GO" id="GO:0003677">
    <property type="term" value="F:DNA binding"/>
    <property type="evidence" value="ECO:0007669"/>
    <property type="project" value="UniProtKB-KW"/>
</dbReference>
<dbReference type="Proteomes" id="UP000783390">
    <property type="component" value="Unassembled WGS sequence"/>
</dbReference>
<dbReference type="Gene3D" id="3.20.80.10">
    <property type="entry name" value="Regulatory factor, effector binding domain"/>
    <property type="match status" value="1"/>
</dbReference>
<comment type="caution">
    <text evidence="4">The sequence shown here is derived from an EMBL/GenBank/DDBJ whole genome shotgun (WGS) entry which is preliminary data.</text>
</comment>
<organism evidence="4 5">
    <name type="scientific">Clostridium moniliforme</name>
    <dbReference type="NCBI Taxonomy" id="39489"/>
    <lineage>
        <taxon>Bacteria</taxon>
        <taxon>Bacillati</taxon>
        <taxon>Bacillota</taxon>
        <taxon>Clostridia</taxon>
        <taxon>Eubacteriales</taxon>
        <taxon>Clostridiaceae</taxon>
        <taxon>Clostridium</taxon>
    </lineage>
</organism>
<dbReference type="InterPro" id="IPR047057">
    <property type="entry name" value="MerR_fam"/>
</dbReference>
<dbReference type="PROSITE" id="PS50937">
    <property type="entry name" value="HTH_MERR_2"/>
    <property type="match status" value="1"/>
</dbReference>
<evidence type="ECO:0000313" key="4">
    <source>
        <dbReference type="EMBL" id="MBP1890522.1"/>
    </source>
</evidence>
<feature type="domain" description="HTH merR-type" evidence="3">
    <location>
        <begin position="5"/>
        <end position="75"/>
    </location>
</feature>
<evidence type="ECO:0000256" key="1">
    <source>
        <dbReference type="ARBA" id="ARBA00023125"/>
    </source>
</evidence>
<evidence type="ECO:0000259" key="3">
    <source>
        <dbReference type="PROSITE" id="PS50937"/>
    </source>
</evidence>
<protein>
    <submittedName>
        <fullName evidence="4">DNA-binding transcriptional MerR regulator</fullName>
    </submittedName>
</protein>